<feature type="compositionally biased region" description="Basic residues" evidence="1">
    <location>
        <begin position="201"/>
        <end position="218"/>
    </location>
</feature>
<feature type="region of interest" description="Disordered" evidence="1">
    <location>
        <begin position="188"/>
        <end position="218"/>
    </location>
</feature>
<name>A0A1B4LKJ6_9BURK</name>
<dbReference type="Proteomes" id="UP000243680">
    <property type="component" value="Chromosome 2"/>
</dbReference>
<dbReference type="AlphaFoldDB" id="A0A1B4LKJ6"/>
<proteinExistence type="predicted"/>
<evidence type="ECO:0000313" key="3">
    <source>
        <dbReference type="Proteomes" id="UP000243680"/>
    </source>
</evidence>
<dbReference type="Pfam" id="PF11445">
    <property type="entry name" value="DUF2894"/>
    <property type="match status" value="1"/>
</dbReference>
<gene>
    <name evidence="2" type="ORF">WJ35_21555</name>
</gene>
<dbReference type="EMBL" id="CP013422">
    <property type="protein sequence ID" value="AOJ77674.1"/>
    <property type="molecule type" value="Genomic_DNA"/>
</dbReference>
<dbReference type="InterPro" id="IPR021549">
    <property type="entry name" value="DUF2894"/>
</dbReference>
<evidence type="ECO:0000313" key="2">
    <source>
        <dbReference type="EMBL" id="AOJ77674.1"/>
    </source>
</evidence>
<accession>A0A1B4LKJ6</accession>
<evidence type="ECO:0000256" key="1">
    <source>
        <dbReference type="SAM" id="MobiDB-lite"/>
    </source>
</evidence>
<evidence type="ECO:0008006" key="4">
    <source>
        <dbReference type="Google" id="ProtNLM"/>
    </source>
</evidence>
<organism evidence="2 3">
    <name type="scientific">Burkholderia ubonensis</name>
    <dbReference type="NCBI Taxonomy" id="101571"/>
    <lineage>
        <taxon>Bacteria</taxon>
        <taxon>Pseudomonadati</taxon>
        <taxon>Pseudomonadota</taxon>
        <taxon>Betaproteobacteria</taxon>
        <taxon>Burkholderiales</taxon>
        <taxon>Burkholderiaceae</taxon>
        <taxon>Burkholderia</taxon>
        <taxon>Burkholderia cepacia complex</taxon>
    </lineage>
</organism>
<reference evidence="2 3" key="1">
    <citation type="submission" date="2015-12" db="EMBL/GenBank/DDBJ databases">
        <title>Diversity of Burkholderia near neighbor genomes.</title>
        <authorList>
            <person name="Sahl J."/>
            <person name="Wagner D."/>
            <person name="Keim P."/>
        </authorList>
    </citation>
    <scope>NUCLEOTIDE SEQUENCE [LARGE SCALE GENOMIC DNA]</scope>
    <source>
        <strain evidence="2 3">MSMB0783</strain>
    </source>
</reference>
<sequence>MTVDATQVRAMLDAWREQRADRLDPVRFHRLDALAKRAAALDGDARALLDARFATLLDAFAAIVARASEGINVAATATAAACDSAHAGAQGPARGALAGLVARLARDAQADRAGIDPALIEYFRETWSKVRTEKQYRQALDRVPRNAGPLNSSSLVHRSLSLMRDLSPGYLQQFLSYVDALAWLEDLAGGPPPDKDAPRAKAAKSGKPAKKVARVRAR</sequence>
<protein>
    <recommendedName>
        <fullName evidence="4">DUF2894 domain-containing protein</fullName>
    </recommendedName>
</protein>
<dbReference type="RefSeq" id="WP_069239957.1">
    <property type="nucleotide sequence ID" value="NZ_CP013422.1"/>
</dbReference>